<evidence type="ECO:0000313" key="19">
    <source>
        <dbReference type="RefSeq" id="XP_050556659.1"/>
    </source>
</evidence>
<evidence type="ECO:0000313" key="17">
    <source>
        <dbReference type="Proteomes" id="UP000829999"/>
    </source>
</evidence>
<dbReference type="InterPro" id="IPR048988">
    <property type="entry name" value="STAT_linker"/>
</dbReference>
<dbReference type="Pfam" id="PF02864">
    <property type="entry name" value="STAT_bind"/>
    <property type="match status" value="1"/>
</dbReference>
<dbReference type="SUPFAM" id="SSF48092">
    <property type="entry name" value="Transcription factor STAT-4 N-domain"/>
    <property type="match status" value="1"/>
</dbReference>
<protein>
    <recommendedName>
        <fullName evidence="14">Signal transducer and activator of transcription</fullName>
    </recommendedName>
</protein>
<evidence type="ECO:0000256" key="6">
    <source>
        <dbReference type="ARBA" id="ARBA00022999"/>
    </source>
</evidence>
<keyword evidence="11 14" id="KW-0539">Nucleus</keyword>
<dbReference type="InterPro" id="IPR036860">
    <property type="entry name" value="SH2_dom_sf"/>
</dbReference>
<evidence type="ECO:0000256" key="7">
    <source>
        <dbReference type="ARBA" id="ARBA00023015"/>
    </source>
</evidence>
<dbReference type="InterPro" id="IPR013800">
    <property type="entry name" value="STAT_TF_alpha"/>
</dbReference>
<dbReference type="RefSeq" id="XP_050556654.1">
    <property type="nucleotide sequence ID" value="XM_050700697.1"/>
</dbReference>
<evidence type="ECO:0000256" key="8">
    <source>
        <dbReference type="ARBA" id="ARBA00023125"/>
    </source>
</evidence>
<dbReference type="FunFam" id="1.10.238.10:FF:000029">
    <property type="entry name" value="Signal transducer and transcription activator 6"/>
    <property type="match status" value="1"/>
</dbReference>
<evidence type="ECO:0000256" key="5">
    <source>
        <dbReference type="ARBA" id="ARBA00022553"/>
    </source>
</evidence>
<dbReference type="InterPro" id="IPR012345">
    <property type="entry name" value="STAT_TF_DNA-bd_N"/>
</dbReference>
<dbReference type="InterPro" id="IPR046994">
    <property type="entry name" value="STAT5_CC"/>
</dbReference>
<dbReference type="GO" id="GO:0005737">
    <property type="term" value="C:cytoplasm"/>
    <property type="evidence" value="ECO:0007669"/>
    <property type="project" value="UniProtKB-SubCell"/>
</dbReference>
<dbReference type="InterPro" id="IPR013801">
    <property type="entry name" value="STAT_TF_DNA-bd"/>
</dbReference>
<evidence type="ECO:0000256" key="2">
    <source>
        <dbReference type="ARBA" id="ARBA00004496"/>
    </source>
</evidence>
<dbReference type="Pfam" id="PF01017">
    <property type="entry name" value="STAT_alpha"/>
    <property type="match status" value="1"/>
</dbReference>
<keyword evidence="8 14" id="KW-0238">DNA-binding</keyword>
<comment type="subunit">
    <text evidence="12">Forms a homodimer or a heterodimer with a related family member.</text>
</comment>
<dbReference type="Gene3D" id="2.60.40.630">
    <property type="entry name" value="STAT transcription factor, DNA-binding domain"/>
    <property type="match status" value="1"/>
</dbReference>
<dbReference type="Pfam" id="PF21354">
    <property type="entry name" value="STAT_linker"/>
    <property type="match status" value="1"/>
</dbReference>
<comment type="similarity">
    <text evidence="3 14">Belongs to the transcription factor STAT family.</text>
</comment>
<evidence type="ECO:0000256" key="4">
    <source>
        <dbReference type="ARBA" id="ARBA00022490"/>
    </source>
</evidence>
<dbReference type="SUPFAM" id="SSF49417">
    <property type="entry name" value="p53-like transcription factors"/>
    <property type="match status" value="1"/>
</dbReference>
<dbReference type="PROSITE" id="PS50001">
    <property type="entry name" value="SH2"/>
    <property type="match status" value="1"/>
</dbReference>
<evidence type="ECO:0000256" key="10">
    <source>
        <dbReference type="ARBA" id="ARBA00023163"/>
    </source>
</evidence>
<dbReference type="Pfam" id="PF00017">
    <property type="entry name" value="SH2"/>
    <property type="match status" value="1"/>
</dbReference>
<dbReference type="AlphaFoldDB" id="A0A9R0E0E8"/>
<keyword evidence="7 14" id="KW-0805">Transcription regulation</keyword>
<feature type="coiled-coil region" evidence="15">
    <location>
        <begin position="192"/>
        <end position="219"/>
    </location>
</feature>
<dbReference type="CDD" id="cd16855">
    <property type="entry name" value="STAT5_CCD"/>
    <property type="match status" value="1"/>
</dbReference>
<dbReference type="InterPro" id="IPR001217">
    <property type="entry name" value="STAT"/>
</dbReference>
<dbReference type="PANTHER" id="PTHR11801">
    <property type="entry name" value="SIGNAL TRANSDUCER AND ACTIVATOR OF TRANSCRIPTION"/>
    <property type="match status" value="1"/>
</dbReference>
<dbReference type="InterPro" id="IPR008967">
    <property type="entry name" value="p53-like_TF_DNA-bd_sf"/>
</dbReference>
<proteinExistence type="inferred from homology"/>
<feature type="domain" description="SH2" evidence="16">
    <location>
        <begin position="571"/>
        <end position="695"/>
    </location>
</feature>
<comment type="subcellular location">
    <subcellularLocation>
        <location evidence="2 14">Cytoplasm</location>
    </subcellularLocation>
    <subcellularLocation>
        <location evidence="1 14">Nucleus</location>
    </subcellularLocation>
</comment>
<keyword evidence="17" id="KW-1185">Reference proteome</keyword>
<dbReference type="Gene3D" id="1.10.238.10">
    <property type="entry name" value="EF-hand"/>
    <property type="match status" value="1"/>
</dbReference>
<evidence type="ECO:0000256" key="9">
    <source>
        <dbReference type="ARBA" id="ARBA00023159"/>
    </source>
</evidence>
<dbReference type="Gene3D" id="1.20.1050.20">
    <property type="entry name" value="STAT transcription factor, all-alpha domain"/>
    <property type="match status" value="1"/>
</dbReference>
<organism evidence="17 19">
    <name type="scientific">Spodoptera frugiperda</name>
    <name type="common">Fall armyworm</name>
    <dbReference type="NCBI Taxonomy" id="7108"/>
    <lineage>
        <taxon>Eukaryota</taxon>
        <taxon>Metazoa</taxon>
        <taxon>Ecdysozoa</taxon>
        <taxon>Arthropoda</taxon>
        <taxon>Hexapoda</taxon>
        <taxon>Insecta</taxon>
        <taxon>Pterygota</taxon>
        <taxon>Neoptera</taxon>
        <taxon>Endopterygota</taxon>
        <taxon>Lepidoptera</taxon>
        <taxon>Glossata</taxon>
        <taxon>Ditrysia</taxon>
        <taxon>Noctuoidea</taxon>
        <taxon>Noctuidae</taxon>
        <taxon>Amphipyrinae</taxon>
        <taxon>Spodoptera</taxon>
    </lineage>
</organism>
<name>A0A9R0E0E8_SPOFR</name>
<dbReference type="GO" id="GO:0005634">
    <property type="term" value="C:nucleus"/>
    <property type="evidence" value="ECO:0007669"/>
    <property type="project" value="UniProtKB-SubCell"/>
</dbReference>
<dbReference type="Gene3D" id="3.30.505.10">
    <property type="entry name" value="SH2 domain"/>
    <property type="match status" value="1"/>
</dbReference>
<keyword evidence="6 13" id="KW-0727">SH2 domain</keyword>
<dbReference type="InterPro" id="IPR015988">
    <property type="entry name" value="STAT_TF_CC"/>
</dbReference>
<dbReference type="InterPro" id="IPR036535">
    <property type="entry name" value="STAT_N_sf"/>
</dbReference>
<evidence type="ECO:0000256" key="12">
    <source>
        <dbReference type="ARBA" id="ARBA00064301"/>
    </source>
</evidence>
<dbReference type="SUPFAM" id="SSF55550">
    <property type="entry name" value="SH2 domain"/>
    <property type="match status" value="1"/>
</dbReference>
<evidence type="ECO:0000256" key="3">
    <source>
        <dbReference type="ARBA" id="ARBA00005586"/>
    </source>
</evidence>
<keyword evidence="5 14" id="KW-0597">Phosphoprotein</keyword>
<dbReference type="SMART" id="SM00964">
    <property type="entry name" value="STAT_int"/>
    <property type="match status" value="1"/>
</dbReference>
<dbReference type="GO" id="GO:0000977">
    <property type="term" value="F:RNA polymerase II transcription regulatory region sequence-specific DNA binding"/>
    <property type="evidence" value="ECO:0007669"/>
    <property type="project" value="UniProtKB-ARBA"/>
</dbReference>
<evidence type="ECO:0000256" key="15">
    <source>
        <dbReference type="SAM" id="Coils"/>
    </source>
</evidence>
<evidence type="ECO:0000259" key="16">
    <source>
        <dbReference type="PROSITE" id="PS50001"/>
    </source>
</evidence>
<dbReference type="Proteomes" id="UP000829999">
    <property type="component" value="Chromosome 19"/>
</dbReference>
<dbReference type="InterPro" id="IPR013799">
    <property type="entry name" value="STAT_TF_prot_interaction"/>
</dbReference>
<keyword evidence="4 14" id="KW-0963">Cytoplasm</keyword>
<dbReference type="GO" id="GO:0001228">
    <property type="term" value="F:DNA-binding transcription activator activity, RNA polymerase II-specific"/>
    <property type="evidence" value="ECO:0007669"/>
    <property type="project" value="UniProtKB-ARBA"/>
</dbReference>
<accession>A0A9R0E0E8</accession>
<dbReference type="GO" id="GO:0007166">
    <property type="term" value="P:cell surface receptor signaling pathway"/>
    <property type="evidence" value="ECO:0007669"/>
    <property type="project" value="UniProtKB-ARBA"/>
</dbReference>
<dbReference type="FunFam" id="2.60.40.630:FF:000003">
    <property type="entry name" value="Signal transducer and transcription activator 6"/>
    <property type="match status" value="1"/>
</dbReference>
<dbReference type="GeneID" id="118280931"/>
<dbReference type="RefSeq" id="XP_050556659.1">
    <property type="nucleotide sequence ID" value="XM_050700702.1"/>
</dbReference>
<evidence type="ECO:0000256" key="11">
    <source>
        <dbReference type="ARBA" id="ARBA00023242"/>
    </source>
</evidence>
<keyword evidence="15" id="KW-0175">Coiled coil</keyword>
<keyword evidence="9 14" id="KW-0010">Activator</keyword>
<sequence length="731" mass="83933">MSLWARAQQLPPESLQKVRTIYGDHFPIEVRHCLAPWIESRIWTAEPEDQQRFFVDELVQEIQAHADLMLSPDMFVTKMKLLDAAKNFHMQYSHAPHELYAYMRRSLALEMDVIQNAMGTPYVAQPQTERKYSELITGLQTVRQKVSMVGEEIRSLQANIESFSLQYHECLKNKGHMNYLQQSMTNERRDLVACLRVQIEETERKLNALVAQISQSQMELVDHMKENIANLRQLQSQVLDEELIKWKREQQLSGNGVPMQSNLNTIQEWCELLADLIWTTRQQVNNVARINTKTIVELRQPHLAEMLDEMSKQVTGLLSTLVTSTFVIEKQPPQVMKTNTRFTATVRLLVGGQLNVYMTPPRVNVVIISEQQAQLLLKSETQAGKGKQPVECGDILNNSGSMEYQPTSRQLSVSFRNMQLRKIKRAEKKGTESVMDEKLTLLFQSQFNVGGGELVFQVWTLSLPVVVIVHGNQEPHGWATVTWDNAFSPPGRVPFAVPDKVTWGQLAETLRIKFCSATGGDLSEDNLRFLAEKIFRTSLPLNNIELNAMPVSWTQFCKDALPERNFTFWEWFYMVVKVTRDYLRTLWCDHLIMGFIQKKQAEEMLSKCPAGTFLLRFSDSELGGITIAWVGEGNEVFSLQPFTSRDLMLRSLADRVLDLTQLQFLYPNIAKDDVFSKYYTKPENEMLKNGYVKPVLVTTLPPYMSSSPAYAHSPDSHRNTPSVQSRYMIDF</sequence>
<reference evidence="18 19" key="1">
    <citation type="submission" date="2025-04" db="UniProtKB">
        <authorList>
            <consortium name="RefSeq"/>
        </authorList>
    </citation>
    <scope>IDENTIFICATION</scope>
    <source>
        <tissue evidence="18 19">Whole larval tissue</tissue>
    </source>
</reference>
<evidence type="ECO:0000313" key="18">
    <source>
        <dbReference type="RefSeq" id="XP_050556654.1"/>
    </source>
</evidence>
<dbReference type="SUPFAM" id="SSF47655">
    <property type="entry name" value="STAT"/>
    <property type="match status" value="1"/>
</dbReference>
<evidence type="ECO:0000256" key="13">
    <source>
        <dbReference type="PROSITE-ProRule" id="PRU00191"/>
    </source>
</evidence>
<dbReference type="InterPro" id="IPR000980">
    <property type="entry name" value="SH2"/>
</dbReference>
<gene>
    <name evidence="19" type="primary">LOC118280931</name>
    <name evidence="18" type="synonym">LOC126910632</name>
</gene>
<dbReference type="Pfam" id="PF02865">
    <property type="entry name" value="STAT_int"/>
    <property type="match status" value="1"/>
</dbReference>
<dbReference type="CDD" id="cd09919">
    <property type="entry name" value="SH2_STAT_family"/>
    <property type="match status" value="1"/>
</dbReference>
<dbReference type="Gene3D" id="1.10.532.10">
    <property type="entry name" value="STAT transcription factor, N-terminal domain"/>
    <property type="match status" value="1"/>
</dbReference>
<keyword evidence="10 14" id="KW-0804">Transcription</keyword>
<evidence type="ECO:0000256" key="14">
    <source>
        <dbReference type="RuleBase" id="RU046415"/>
    </source>
</evidence>
<evidence type="ECO:0000256" key="1">
    <source>
        <dbReference type="ARBA" id="ARBA00004123"/>
    </source>
</evidence>